<sequence length="988" mass="108259">MQLSERCMTLRRLIISSEPLTVAELQLALQWQHELLRSSLVNQSLSPAQRVQQSPEGTFTTSPLSPLRRQDSHRRAAAPSSRLRPSTTTEGKPSSLSSFDSGFDGAGSLLEGPTVTPDFGKQTPNQPQIHPQIQEETASGLTNSDWFGSLGHSSRDSVHFGPKAPHSGLDFEIKVKRSAAHPSNPWLSLPGDNLESSYTVTITPKPLLEHRDPAASQIDKDLSPLTPELGPIAHILSSTVTDPKDHTCTPGDPSMLWDSYDLHKQFLDATEGVSALSLEDWAIKEQENLTAVERILERADKILAEEESVFAQEAQLDDLLQSEVGPHPWLAWDNQMSSAELTVTNGPVLDQVGAESQSDPDLMCPQTGGWRSKPNLLTELIEVHALDQKILEENVKIHQLRRGESPQEIQRKSDTQNRQSTSRSQLAKEQSEQGNLEKDSSVRTCQTETHGEQSAKVIRCSIMSRTESEEDGDICNGLLSGKRSFEGLHSEGKSKDTFTTSSCNKTAIVGSSEECLNGKAELGGIYSAQGQTDERLANLLNDPLTELPASRNKSVTCIAPVQPVSDPLSVRPDSTVREREVSHPYPIPKPRTTTALALNLLRQQHTVHPNEDRNVSLKDYGDILCEPTVDTRDTSEPTVDTRDTSEPTVDTRDTSEPTVDTRDTSEPTVDTRDTSEPTVGTRDTSEPTVGTRDTSEPTVGTRDTSEPTVGTRDTSEPTVGTRDTSEPTVGTRDTSEPTVGTRDTSEPTVGTRDTSEPTVGTRDTREPTVGTRDTREPTVDTVDRGESLSQGINAELHINNNNNNRLPSLMGSGETDVPEEAQQTEDLTILAHSYPRVETGPSTCTMYNLGTEEDGTWSEGTKISAPELQDPFNISSSLPADFETPIVLDTGSGLMKAGFANEDLPSIVFPTIIGVPKYEEIINGSSEKDLYVGHEAQHMRGVLALRHPIQNGHIRNWDDMEKVWLKDVVFYNRNLTATKCHLKCVNVV</sequence>
<reference evidence="7" key="1">
    <citation type="submission" date="2025-08" db="UniProtKB">
        <authorList>
            <consortium name="Ensembl"/>
        </authorList>
    </citation>
    <scope>IDENTIFICATION</scope>
</reference>
<dbReference type="GO" id="GO:0005856">
    <property type="term" value="C:cytoskeleton"/>
    <property type="evidence" value="ECO:0007669"/>
    <property type="project" value="UniProtKB-SubCell"/>
</dbReference>
<dbReference type="GO" id="GO:0005524">
    <property type="term" value="F:ATP binding"/>
    <property type="evidence" value="ECO:0007669"/>
    <property type="project" value="UniProtKB-KW"/>
</dbReference>
<feature type="region of interest" description="Disordered" evidence="6">
    <location>
        <begin position="566"/>
        <end position="590"/>
    </location>
</feature>
<dbReference type="InterPro" id="IPR043129">
    <property type="entry name" value="ATPase_NBD"/>
</dbReference>
<feature type="compositionally biased region" description="Polar residues" evidence="6">
    <location>
        <begin position="676"/>
        <end position="758"/>
    </location>
</feature>
<evidence type="ECO:0000256" key="4">
    <source>
        <dbReference type="ARBA" id="ARBA00022840"/>
    </source>
</evidence>
<proteinExistence type="predicted"/>
<protein>
    <submittedName>
        <fullName evidence="7">Uncharacterized protein</fullName>
    </submittedName>
</protein>
<feature type="region of interest" description="Disordered" evidence="6">
    <location>
        <begin position="400"/>
        <end position="450"/>
    </location>
</feature>
<reference evidence="7" key="2">
    <citation type="submission" date="2025-09" db="UniProtKB">
        <authorList>
            <consortium name="Ensembl"/>
        </authorList>
    </citation>
    <scope>IDENTIFICATION</scope>
</reference>
<name>A0A8C6WF75_9GOBI</name>
<evidence type="ECO:0000313" key="7">
    <source>
        <dbReference type="Ensembl" id="ENSNMLP00000002464.1"/>
    </source>
</evidence>
<dbReference type="AlphaFoldDB" id="A0A8C6WF75"/>
<feature type="compositionally biased region" description="Low complexity" evidence="6">
    <location>
        <begin position="77"/>
        <end position="86"/>
    </location>
</feature>
<dbReference type="Pfam" id="PF00022">
    <property type="entry name" value="Actin"/>
    <property type="match status" value="1"/>
</dbReference>
<accession>A0A8C6WF75</accession>
<feature type="compositionally biased region" description="Basic and acidic residues" evidence="6">
    <location>
        <begin position="629"/>
        <end position="675"/>
    </location>
</feature>
<feature type="compositionally biased region" description="Polar residues" evidence="6">
    <location>
        <begin position="47"/>
        <end position="64"/>
    </location>
</feature>
<feature type="compositionally biased region" description="Polar residues" evidence="6">
    <location>
        <begin position="416"/>
        <end position="428"/>
    </location>
</feature>
<dbReference type="FunFam" id="3.30.420.40:FF:000148">
    <property type="entry name" value="Actin, alpha skeletal muscle"/>
    <property type="match status" value="1"/>
</dbReference>
<dbReference type="Proteomes" id="UP000694523">
    <property type="component" value="Unplaced"/>
</dbReference>
<feature type="compositionally biased region" description="Basic and acidic residues" evidence="6">
    <location>
        <begin position="400"/>
        <end position="415"/>
    </location>
</feature>
<feature type="region of interest" description="Disordered" evidence="6">
    <location>
        <begin position="627"/>
        <end position="781"/>
    </location>
</feature>
<dbReference type="Gene3D" id="2.30.36.70">
    <property type="entry name" value="Actin, Chain A, domain 2"/>
    <property type="match status" value="1"/>
</dbReference>
<keyword evidence="8" id="KW-1185">Reference proteome</keyword>
<evidence type="ECO:0000256" key="5">
    <source>
        <dbReference type="ARBA" id="ARBA00023212"/>
    </source>
</evidence>
<evidence type="ECO:0000256" key="2">
    <source>
        <dbReference type="ARBA" id="ARBA00022490"/>
    </source>
</evidence>
<dbReference type="Gene3D" id="3.30.420.40">
    <property type="match status" value="1"/>
</dbReference>
<dbReference type="PRINTS" id="PR00190">
    <property type="entry name" value="ACTIN"/>
</dbReference>
<evidence type="ECO:0000256" key="6">
    <source>
        <dbReference type="SAM" id="MobiDB-lite"/>
    </source>
</evidence>
<dbReference type="SUPFAM" id="SSF53067">
    <property type="entry name" value="Actin-like ATPase domain"/>
    <property type="match status" value="1"/>
</dbReference>
<feature type="compositionally biased region" description="Basic and acidic residues" evidence="6">
    <location>
        <begin position="429"/>
        <end position="441"/>
    </location>
</feature>
<keyword evidence="3" id="KW-0547">Nucleotide-binding</keyword>
<feature type="region of interest" description="Disordered" evidence="6">
    <location>
        <begin position="47"/>
        <end position="128"/>
    </location>
</feature>
<keyword evidence="4" id="KW-0067">ATP-binding</keyword>
<dbReference type="InterPro" id="IPR004000">
    <property type="entry name" value="Actin"/>
</dbReference>
<feature type="compositionally biased region" description="Basic and acidic residues" evidence="6">
    <location>
        <begin position="762"/>
        <end position="781"/>
    </location>
</feature>
<evidence type="ECO:0000256" key="3">
    <source>
        <dbReference type="ARBA" id="ARBA00022741"/>
    </source>
</evidence>
<evidence type="ECO:0000256" key="1">
    <source>
        <dbReference type="ARBA" id="ARBA00004245"/>
    </source>
</evidence>
<keyword evidence="5" id="KW-0206">Cytoskeleton</keyword>
<comment type="subcellular location">
    <subcellularLocation>
        <location evidence="1">Cytoplasm</location>
        <location evidence="1">Cytoskeleton</location>
    </subcellularLocation>
</comment>
<feature type="compositionally biased region" description="Low complexity" evidence="6">
    <location>
        <begin position="94"/>
        <end position="109"/>
    </location>
</feature>
<evidence type="ECO:0000313" key="8">
    <source>
        <dbReference type="Proteomes" id="UP000694523"/>
    </source>
</evidence>
<organism evidence="7 8">
    <name type="scientific">Neogobius melanostomus</name>
    <name type="common">round goby</name>
    <dbReference type="NCBI Taxonomy" id="47308"/>
    <lineage>
        <taxon>Eukaryota</taxon>
        <taxon>Metazoa</taxon>
        <taxon>Chordata</taxon>
        <taxon>Craniata</taxon>
        <taxon>Vertebrata</taxon>
        <taxon>Euteleostomi</taxon>
        <taxon>Actinopterygii</taxon>
        <taxon>Neopterygii</taxon>
        <taxon>Teleostei</taxon>
        <taxon>Neoteleostei</taxon>
        <taxon>Acanthomorphata</taxon>
        <taxon>Gobiaria</taxon>
        <taxon>Gobiiformes</taxon>
        <taxon>Gobioidei</taxon>
        <taxon>Gobiidae</taxon>
        <taxon>Benthophilinae</taxon>
        <taxon>Neogobiini</taxon>
        <taxon>Neogobius</taxon>
    </lineage>
</organism>
<keyword evidence="2" id="KW-0963">Cytoplasm</keyword>
<dbReference type="Ensembl" id="ENSNMLT00000002830.1">
    <property type="protein sequence ID" value="ENSNMLP00000002464.1"/>
    <property type="gene ID" value="ENSNMLG00000001808.1"/>
</dbReference>